<feature type="region of interest" description="Disordered" evidence="1">
    <location>
        <begin position="54"/>
        <end position="73"/>
    </location>
</feature>
<dbReference type="EMBL" id="BARU01021837">
    <property type="protein sequence ID" value="GAH49883.1"/>
    <property type="molecule type" value="Genomic_DNA"/>
</dbReference>
<reference evidence="2" key="1">
    <citation type="journal article" date="2014" name="Front. Microbiol.">
        <title>High frequency of phylogenetically diverse reductive dehalogenase-homologous genes in deep subseafloor sedimentary metagenomes.</title>
        <authorList>
            <person name="Kawai M."/>
            <person name="Futagami T."/>
            <person name="Toyoda A."/>
            <person name="Takaki Y."/>
            <person name="Nishi S."/>
            <person name="Hori S."/>
            <person name="Arai W."/>
            <person name="Tsubouchi T."/>
            <person name="Morono Y."/>
            <person name="Uchiyama I."/>
            <person name="Ito T."/>
            <person name="Fujiyama A."/>
            <person name="Inagaki F."/>
            <person name="Takami H."/>
        </authorList>
    </citation>
    <scope>NUCLEOTIDE SEQUENCE</scope>
    <source>
        <strain evidence="2">Expedition CK06-06</strain>
    </source>
</reference>
<protein>
    <submittedName>
        <fullName evidence="2">Uncharacterized protein</fullName>
    </submittedName>
</protein>
<evidence type="ECO:0000256" key="1">
    <source>
        <dbReference type="SAM" id="MobiDB-lite"/>
    </source>
</evidence>
<name>X1HX57_9ZZZZ</name>
<organism evidence="2">
    <name type="scientific">marine sediment metagenome</name>
    <dbReference type="NCBI Taxonomy" id="412755"/>
    <lineage>
        <taxon>unclassified sequences</taxon>
        <taxon>metagenomes</taxon>
        <taxon>ecological metagenomes</taxon>
    </lineage>
</organism>
<dbReference type="AlphaFoldDB" id="X1HX57"/>
<accession>X1HX57</accession>
<feature type="non-terminal residue" evidence="2">
    <location>
        <position position="73"/>
    </location>
</feature>
<comment type="caution">
    <text evidence="2">The sequence shown here is derived from an EMBL/GenBank/DDBJ whole genome shotgun (WGS) entry which is preliminary data.</text>
</comment>
<evidence type="ECO:0000313" key="2">
    <source>
        <dbReference type="EMBL" id="GAH49883.1"/>
    </source>
</evidence>
<gene>
    <name evidence="2" type="ORF">S03H2_35667</name>
</gene>
<proteinExistence type="predicted"/>
<sequence>MGIVKDYLDPNAAAYADLADLDSTAASKLAGIAEGAEVNPADLAELDATANTKLTGIEDSATADQTGAEVKMP</sequence>